<dbReference type="PANTHER" id="PTHR30137">
    <property type="entry name" value="LUCIFERASE-LIKE MONOOXYGENASE"/>
    <property type="match status" value="1"/>
</dbReference>
<proteinExistence type="predicted"/>
<organism evidence="2 3">
    <name type="scientific">Paenibacillus medicaginis</name>
    <dbReference type="NCBI Taxonomy" id="1470560"/>
    <lineage>
        <taxon>Bacteria</taxon>
        <taxon>Bacillati</taxon>
        <taxon>Bacillota</taxon>
        <taxon>Bacilli</taxon>
        <taxon>Bacillales</taxon>
        <taxon>Paenibacillaceae</taxon>
        <taxon>Paenibacillus</taxon>
    </lineage>
</organism>
<evidence type="ECO:0000313" key="3">
    <source>
        <dbReference type="Proteomes" id="UP001580430"/>
    </source>
</evidence>
<protein>
    <submittedName>
        <fullName evidence="2">LLM class flavin-dependent oxidoreductase</fullName>
    </submittedName>
</protein>
<comment type="caution">
    <text evidence="2">The sequence shown here is derived from an EMBL/GenBank/DDBJ whole genome shotgun (WGS) entry which is preliminary data.</text>
</comment>
<dbReference type="InterPro" id="IPR011251">
    <property type="entry name" value="Luciferase-like_dom"/>
</dbReference>
<dbReference type="Gene3D" id="3.20.20.30">
    <property type="entry name" value="Luciferase-like domain"/>
    <property type="match status" value="1"/>
</dbReference>
<dbReference type="Proteomes" id="UP001580430">
    <property type="component" value="Unassembled WGS sequence"/>
</dbReference>
<name>A0ABV5C1V8_9BACL</name>
<accession>A0ABV5C1V8</accession>
<keyword evidence="3" id="KW-1185">Reference proteome</keyword>
<dbReference type="InterPro" id="IPR050766">
    <property type="entry name" value="Bact_Lucif_Oxidored"/>
</dbReference>
<reference evidence="2 3" key="1">
    <citation type="submission" date="2024-09" db="EMBL/GenBank/DDBJ databases">
        <title>Paenibacillus zeirhizospherea sp. nov., isolated from surface of the maize (Zea mays) roots in a horticulture field, Hungary.</title>
        <authorList>
            <person name="Marton D."/>
            <person name="Farkas M."/>
            <person name="Bedics A."/>
            <person name="Toth E."/>
            <person name="Tancsics A."/>
            <person name="Boka K."/>
            <person name="Marati G."/>
            <person name="Kriszt B."/>
            <person name="Cserhati M."/>
        </authorList>
    </citation>
    <scope>NUCLEOTIDE SEQUENCE [LARGE SCALE GENOMIC DNA]</scope>
    <source>
        <strain evidence="2 3">JCM 18446</strain>
    </source>
</reference>
<dbReference type="Pfam" id="PF00296">
    <property type="entry name" value="Bac_luciferase"/>
    <property type="match status" value="1"/>
</dbReference>
<dbReference type="RefSeq" id="WP_375520390.1">
    <property type="nucleotide sequence ID" value="NZ_JBHIRY010000010.1"/>
</dbReference>
<evidence type="ECO:0000259" key="1">
    <source>
        <dbReference type="Pfam" id="PF00296"/>
    </source>
</evidence>
<evidence type="ECO:0000313" key="2">
    <source>
        <dbReference type="EMBL" id="MFB5761248.1"/>
    </source>
</evidence>
<dbReference type="CDD" id="cd00347">
    <property type="entry name" value="Flavin_utilizing_monoxygenases"/>
    <property type="match status" value="1"/>
</dbReference>
<sequence length="103" mass="11608">MNTGNSRLQLSILDFVHVYKGSDASKSLQNITEMVQLAERWGYTRYWFTEHHNTTTLMSTSPDLLSMHAAAHTKSIRVGSGGILLEMLSRSLSNSIKLRKQVL</sequence>
<dbReference type="InterPro" id="IPR036661">
    <property type="entry name" value="Luciferase-like_sf"/>
</dbReference>
<feature type="domain" description="Luciferase-like" evidence="1">
    <location>
        <begin position="11"/>
        <end position="85"/>
    </location>
</feature>
<dbReference type="EMBL" id="JBHIRY010000010">
    <property type="protein sequence ID" value="MFB5761248.1"/>
    <property type="molecule type" value="Genomic_DNA"/>
</dbReference>
<dbReference type="SUPFAM" id="SSF51679">
    <property type="entry name" value="Bacterial luciferase-like"/>
    <property type="match status" value="1"/>
</dbReference>
<dbReference type="PANTHER" id="PTHR30137:SF19">
    <property type="entry name" value="LUCIFERASE-LIKE MONOOXYGENASE"/>
    <property type="match status" value="1"/>
</dbReference>
<gene>
    <name evidence="2" type="ORF">ACE5LO_12680</name>
</gene>